<dbReference type="KEGG" id="sre:PTSG_07268"/>
<reference evidence="2" key="1">
    <citation type="submission" date="2009-08" db="EMBL/GenBank/DDBJ databases">
        <title>Annotation of Salpingoeca rosetta.</title>
        <authorList>
            <consortium name="The Broad Institute Genome Sequencing Platform"/>
            <person name="Russ C."/>
            <person name="Cuomo C."/>
            <person name="Burger G."/>
            <person name="Gray M.W."/>
            <person name="Holland P.W.H."/>
            <person name="King N."/>
            <person name="Lang F.B.F."/>
            <person name="Roger A.J."/>
            <person name="Ruiz-Trillo I."/>
            <person name="Young S.K."/>
            <person name="Zeng Q."/>
            <person name="Gargeya S."/>
            <person name="Alvarado L."/>
            <person name="Berlin A."/>
            <person name="Chapman S.B."/>
            <person name="Chen Z."/>
            <person name="Freedman E."/>
            <person name="Gellesch M."/>
            <person name="Goldberg J."/>
            <person name="Griggs A."/>
            <person name="Gujja S."/>
            <person name="Heilman E."/>
            <person name="Heiman D."/>
            <person name="Howarth C."/>
            <person name="Mehta T."/>
            <person name="Neiman D."/>
            <person name="Pearson M."/>
            <person name="Roberts A."/>
            <person name="Saif S."/>
            <person name="Shea T."/>
            <person name="Shenoy N."/>
            <person name="Sisk P."/>
            <person name="Stolte C."/>
            <person name="Sykes S."/>
            <person name="White J."/>
            <person name="Yandava C."/>
            <person name="Haas B."/>
            <person name="Nusbaum C."/>
            <person name="Birren B."/>
        </authorList>
    </citation>
    <scope>NUCLEOTIDE SEQUENCE [LARGE SCALE GENOMIC DNA]</scope>
    <source>
        <strain evidence="2">ATCC 50818</strain>
    </source>
</reference>
<dbReference type="RefSeq" id="XP_004990767.1">
    <property type="nucleotide sequence ID" value="XM_004990710.1"/>
</dbReference>
<feature type="transmembrane region" description="Helical" evidence="1">
    <location>
        <begin position="189"/>
        <end position="212"/>
    </location>
</feature>
<gene>
    <name evidence="2" type="ORF">PTSG_07268</name>
</gene>
<keyword evidence="1" id="KW-0472">Membrane</keyword>
<sequence length="245" mass="26004">MPTAAAATSPIRLPLLCSCSVPTCVSKDGWRCTHMMGWKEQLWTHTSMVMLGTSNHSEQFMAGVSAVTIITIIAIDCTAAITRRPTPAPIWREADIAHVSRSDEEEAHEAVEPTTMTMTSDGATTADVWLHLDERALCILSISSSSSPSLVPNSSGSGHGRGAFPMRCAPAEACSRQPPTQAGRQASSLLLLVTAVMMAVRACALCAVFGAAPMKTRKDTTRAHHFSPVISSFCSISDDDGGRGM</sequence>
<dbReference type="InParanoid" id="F2UIX9"/>
<dbReference type="EMBL" id="GL832976">
    <property type="protein sequence ID" value="EGD76927.1"/>
    <property type="molecule type" value="Genomic_DNA"/>
</dbReference>
<evidence type="ECO:0000313" key="3">
    <source>
        <dbReference type="Proteomes" id="UP000007799"/>
    </source>
</evidence>
<keyword evidence="1" id="KW-0812">Transmembrane</keyword>
<name>F2UIX9_SALR5</name>
<dbReference type="AlphaFoldDB" id="F2UIX9"/>
<keyword evidence="3" id="KW-1185">Reference proteome</keyword>
<accession>F2UIX9</accession>
<evidence type="ECO:0000256" key="1">
    <source>
        <dbReference type="SAM" id="Phobius"/>
    </source>
</evidence>
<dbReference type="GeneID" id="16071331"/>
<evidence type="ECO:0000313" key="2">
    <source>
        <dbReference type="EMBL" id="EGD76927.1"/>
    </source>
</evidence>
<keyword evidence="1" id="KW-1133">Transmembrane helix</keyword>
<protein>
    <submittedName>
        <fullName evidence="2">Uncharacterized protein</fullName>
    </submittedName>
</protein>
<organism evidence="3">
    <name type="scientific">Salpingoeca rosetta (strain ATCC 50818 / BSB-021)</name>
    <dbReference type="NCBI Taxonomy" id="946362"/>
    <lineage>
        <taxon>Eukaryota</taxon>
        <taxon>Choanoflagellata</taxon>
        <taxon>Craspedida</taxon>
        <taxon>Salpingoecidae</taxon>
        <taxon>Salpingoeca</taxon>
    </lineage>
</organism>
<proteinExistence type="predicted"/>
<dbReference type="Proteomes" id="UP000007799">
    <property type="component" value="Unassembled WGS sequence"/>
</dbReference>